<sequence length="238" mass="25156">MPIISPTLRAVLCAALIATSAAPAAAAAPAQGVVTAPEARPVARDARIVGDDKRTRFIVDLTDGVETAAFALDDPYRIVIDLPEVDFKFSDTVGGEGRGLIRSFRYGLIGRGKSRIVIDATGPVSIDKSFLLPAIEGQPARFVVDLVETTREAFLADQARNVVARKAMAEVAVAKTDRLPSGLARADRIHPLVVIDPGHGGIDPGTVAATACARRTSSLPSPRNCGARSRPRARSRCR</sequence>
<gene>
    <name evidence="5" type="primary">amiC_3</name>
    <name evidence="5" type="ORF">A6302_02895</name>
</gene>
<dbReference type="PATRIC" id="fig|1439726.3.peg.3050"/>
<comment type="caution">
    <text evidence="5">The sequence shown here is derived from an EMBL/GenBank/DDBJ whole genome shotgun (WGS) entry which is preliminary data.</text>
</comment>
<evidence type="ECO:0000313" key="6">
    <source>
        <dbReference type="Proteomes" id="UP000094622"/>
    </source>
</evidence>
<dbReference type="InterPro" id="IPR050695">
    <property type="entry name" value="N-acetylmuramoyl_amidase_3"/>
</dbReference>
<dbReference type="EC" id="3.5.1.28" evidence="5"/>
<keyword evidence="3" id="KW-0732">Signal</keyword>
<name>A0A1E3H0D0_9HYPH</name>
<evidence type="ECO:0000259" key="4">
    <source>
        <dbReference type="Pfam" id="PF11741"/>
    </source>
</evidence>
<proteinExistence type="predicted"/>
<dbReference type="Pfam" id="PF11741">
    <property type="entry name" value="AMIN"/>
    <property type="match status" value="1"/>
</dbReference>
<dbReference type="RefSeq" id="WP_245294054.1">
    <property type="nucleotide sequence ID" value="NZ_MCRJ01000074.1"/>
</dbReference>
<evidence type="ECO:0000313" key="5">
    <source>
        <dbReference type="EMBL" id="ODN69773.1"/>
    </source>
</evidence>
<evidence type="ECO:0000256" key="3">
    <source>
        <dbReference type="SAM" id="SignalP"/>
    </source>
</evidence>
<feature type="domain" description="AMIN" evidence="4">
    <location>
        <begin position="47"/>
        <end position="125"/>
    </location>
</feature>
<dbReference type="PANTHER" id="PTHR30404:SF0">
    <property type="entry name" value="N-ACETYLMURAMOYL-L-ALANINE AMIDASE AMIC"/>
    <property type="match status" value="1"/>
</dbReference>
<dbReference type="Proteomes" id="UP000094622">
    <property type="component" value="Unassembled WGS sequence"/>
</dbReference>
<dbReference type="GO" id="GO:0030288">
    <property type="term" value="C:outer membrane-bounded periplasmic space"/>
    <property type="evidence" value="ECO:0007669"/>
    <property type="project" value="TreeGrafter"/>
</dbReference>
<protein>
    <submittedName>
        <fullName evidence="5">N-acetylmuramoyl-L-alanine amidase AmiC</fullName>
        <ecNumber evidence="5">3.5.1.28</ecNumber>
    </submittedName>
</protein>
<feature type="chain" id="PRO_5009128816" evidence="3">
    <location>
        <begin position="27"/>
        <end position="238"/>
    </location>
</feature>
<dbReference type="PANTHER" id="PTHR30404">
    <property type="entry name" value="N-ACETYLMURAMOYL-L-ALANINE AMIDASE"/>
    <property type="match status" value="1"/>
</dbReference>
<feature type="signal peptide" evidence="3">
    <location>
        <begin position="1"/>
        <end position="26"/>
    </location>
</feature>
<evidence type="ECO:0000256" key="2">
    <source>
        <dbReference type="SAM" id="MobiDB-lite"/>
    </source>
</evidence>
<evidence type="ECO:0000256" key="1">
    <source>
        <dbReference type="ARBA" id="ARBA00022801"/>
    </source>
</evidence>
<keyword evidence="1 5" id="KW-0378">Hydrolase</keyword>
<reference evidence="5 6" key="1">
    <citation type="submission" date="2016-07" db="EMBL/GenBank/DDBJ databases">
        <title>Draft Genome Sequence of Methylobrevis pamukkalensis PK2.</title>
        <authorList>
            <person name="Vasilenko O.V."/>
            <person name="Doronina N.V."/>
            <person name="Shmareva M.N."/>
            <person name="Tarlachkov S.V."/>
            <person name="Mustakhimov I."/>
            <person name="Trotsenko Y.A."/>
        </authorList>
    </citation>
    <scope>NUCLEOTIDE SEQUENCE [LARGE SCALE GENOMIC DNA]</scope>
    <source>
        <strain evidence="5 6">PK2</strain>
    </source>
</reference>
<dbReference type="EMBL" id="MCRJ01000074">
    <property type="protein sequence ID" value="ODN69773.1"/>
    <property type="molecule type" value="Genomic_DNA"/>
</dbReference>
<feature type="compositionally biased region" description="Basic residues" evidence="2">
    <location>
        <begin position="229"/>
        <end position="238"/>
    </location>
</feature>
<dbReference type="Gene3D" id="2.60.40.3500">
    <property type="match status" value="1"/>
</dbReference>
<keyword evidence="6" id="KW-1185">Reference proteome</keyword>
<dbReference type="AlphaFoldDB" id="A0A1E3H0D0"/>
<dbReference type="GO" id="GO:0008745">
    <property type="term" value="F:N-acetylmuramoyl-L-alanine amidase activity"/>
    <property type="evidence" value="ECO:0007669"/>
    <property type="project" value="UniProtKB-EC"/>
</dbReference>
<organism evidence="5 6">
    <name type="scientific">Methylobrevis pamukkalensis</name>
    <dbReference type="NCBI Taxonomy" id="1439726"/>
    <lineage>
        <taxon>Bacteria</taxon>
        <taxon>Pseudomonadati</taxon>
        <taxon>Pseudomonadota</taxon>
        <taxon>Alphaproteobacteria</taxon>
        <taxon>Hyphomicrobiales</taxon>
        <taxon>Pleomorphomonadaceae</taxon>
        <taxon>Methylobrevis</taxon>
    </lineage>
</organism>
<feature type="region of interest" description="Disordered" evidence="2">
    <location>
        <begin position="214"/>
        <end position="238"/>
    </location>
</feature>
<accession>A0A1E3H0D0</accession>
<dbReference type="InterPro" id="IPR021731">
    <property type="entry name" value="AMIN_dom"/>
</dbReference>